<dbReference type="SUPFAM" id="SSF109854">
    <property type="entry name" value="DinB/YfiT-like putative metalloenzymes"/>
    <property type="match status" value="1"/>
</dbReference>
<dbReference type="InterPro" id="IPR007061">
    <property type="entry name" value="MST-like"/>
</dbReference>
<reference evidence="1 2" key="1">
    <citation type="journal article" date="2010" name="J. Bacteriol.">
        <title>Genome sequence of the milbemycin-producing bacterium Streptomyces bingchenggensis.</title>
        <authorList>
            <person name="Wang X.J."/>
            <person name="Yan Y.J."/>
            <person name="Zhang B."/>
            <person name="An J."/>
            <person name="Wang J.J."/>
            <person name="Tian J."/>
            <person name="Jiang L."/>
            <person name="Chen Y.H."/>
            <person name="Huang S.X."/>
            <person name="Yin M."/>
            <person name="Zhang J."/>
            <person name="Gao A.L."/>
            <person name="Liu C.X."/>
            <person name="Zhu Z.X."/>
            <person name="Xiang W.S."/>
        </authorList>
    </citation>
    <scope>NUCLEOTIDE SEQUENCE [LARGE SCALE GENOMIC DNA]</scope>
    <source>
        <strain evidence="1 2">BCW-1</strain>
    </source>
</reference>
<keyword evidence="2" id="KW-1185">Reference proteome</keyword>
<sequence>MEGGPMPTLVNQEAHGDEAGALLGFLDAQRGAVRRTLHGLTDEQAALKPSASELSLFGVLKHVAEVELGWVEDAKQVPHSIPRDHSNYHLSFEPEEGRATVKDVLAFWDEAAAETEKFIRSLPDLNGTFPLPPAPWFPKGSVRSMRFLLLTLIQEFARHAGHADIVRETIDGKTAFELIDAAAAGR</sequence>
<protein>
    <recommendedName>
        <fullName evidence="3">DinB family protein</fullName>
    </recommendedName>
</protein>
<proteinExistence type="predicted"/>
<accession>D7CGB8</accession>
<dbReference type="KEGG" id="sbh:SBI_05902"/>
<name>D7CGB8_STRBB</name>
<organism evidence="1 2">
    <name type="scientific">Streptomyces bingchenggensis (strain BCW-1)</name>
    <dbReference type="NCBI Taxonomy" id="749414"/>
    <lineage>
        <taxon>Bacteria</taxon>
        <taxon>Bacillati</taxon>
        <taxon>Actinomycetota</taxon>
        <taxon>Actinomycetes</taxon>
        <taxon>Kitasatosporales</taxon>
        <taxon>Streptomycetaceae</taxon>
        <taxon>Streptomyces</taxon>
    </lineage>
</organism>
<dbReference type="Pfam" id="PF04978">
    <property type="entry name" value="MST"/>
    <property type="match status" value="1"/>
</dbReference>
<dbReference type="HOGENOM" id="CLU_097062_1_0_11"/>
<gene>
    <name evidence="1" type="ordered locus">SBI_05902</name>
</gene>
<dbReference type="EMBL" id="CP002047">
    <property type="protein sequence ID" value="ADI09022.1"/>
    <property type="molecule type" value="Genomic_DNA"/>
</dbReference>
<dbReference type="eggNOG" id="COG2318">
    <property type="taxonomic scope" value="Bacteria"/>
</dbReference>
<dbReference type="InterPro" id="IPR034660">
    <property type="entry name" value="DinB/YfiT-like"/>
</dbReference>
<evidence type="ECO:0008006" key="3">
    <source>
        <dbReference type="Google" id="ProtNLM"/>
    </source>
</evidence>
<evidence type="ECO:0000313" key="2">
    <source>
        <dbReference type="Proteomes" id="UP000000377"/>
    </source>
</evidence>
<dbReference type="Gene3D" id="1.20.120.450">
    <property type="entry name" value="dinb family like domain"/>
    <property type="match status" value="1"/>
</dbReference>
<evidence type="ECO:0000313" key="1">
    <source>
        <dbReference type="EMBL" id="ADI09022.1"/>
    </source>
</evidence>
<dbReference type="STRING" id="749414.SBI_05902"/>
<dbReference type="AlphaFoldDB" id="D7CGB8"/>
<dbReference type="PATRIC" id="fig|749414.3.peg.6086"/>
<dbReference type="Proteomes" id="UP000000377">
    <property type="component" value="Chromosome"/>
</dbReference>